<proteinExistence type="predicted"/>
<keyword evidence="1" id="KW-0378">Hydrolase</keyword>
<dbReference type="AlphaFoldDB" id="A0A344UCP1"/>
<dbReference type="KEGG" id="chrb:DK843_01120"/>
<dbReference type="Gene3D" id="3.40.720.10">
    <property type="entry name" value="Alkaline Phosphatase, subunit A"/>
    <property type="match status" value="2"/>
</dbReference>
<evidence type="ECO:0000256" key="1">
    <source>
        <dbReference type="ARBA" id="ARBA00022801"/>
    </source>
</evidence>
<dbReference type="Proteomes" id="UP000252038">
    <property type="component" value="Chromosome"/>
</dbReference>
<dbReference type="EMBL" id="CP029554">
    <property type="protein sequence ID" value="AXE33039.1"/>
    <property type="molecule type" value="Genomic_DNA"/>
</dbReference>
<dbReference type="InterPro" id="IPR017850">
    <property type="entry name" value="Alkaline_phosphatase_core_sf"/>
</dbReference>
<dbReference type="PANTHER" id="PTHR31956:SF1">
    <property type="entry name" value="NON-SPECIFIC PHOSPHOLIPASE C1"/>
    <property type="match status" value="1"/>
</dbReference>
<dbReference type="GO" id="GO:0009395">
    <property type="term" value="P:phospholipid catabolic process"/>
    <property type="evidence" value="ECO:0007669"/>
    <property type="project" value="TreeGrafter"/>
</dbReference>
<accession>A0A344UCP1</accession>
<dbReference type="InterPro" id="IPR007312">
    <property type="entry name" value="Phosphoesterase"/>
</dbReference>
<dbReference type="Pfam" id="PF04185">
    <property type="entry name" value="Phosphoesterase"/>
    <property type="match status" value="1"/>
</dbReference>
<sequence>MPNQLGAIEHVVVLMLENRSFDHMLGYLYADTPPRDGQPFDGLSGSEYNMDANGNEAPVFRIRPDTPHAYYMPGADPGEGYKATNSQLFGSINAPSEPPQAANTGFAKDFAYTLGWETRERPDEIIPGAQANWIMGCYSPETLPILSALARGYAVCDQWFGSVPTETMPNRAFALAATSQGHMDDHSHSFTCPSIFGRMSDAGLDWRIYGYNAPPLTRHNFPDTTDADESHFGLFSNFVDDARAGKLPAFTFLEPCWSGPEQNDQHPVSDVSAGERLIRDVYYAVRSNADAWNQTLLIITYDEHGGCYDHVAPPWTACAPDASIGEFGFAFNRFGPRVPTVLVSPRIQAGTVFRLPAGDTPLDHTSTLKTLQTRWPQIKPLTARDAAARDIGGALTLAAPRADDPLLGVAAPTSPGGSPFPDRATHLQRLQASMLSRQPVADDNGGSHHAMPQLDTSSDYHRYIWRRYQQWSGQRRDRGRG</sequence>
<dbReference type="PANTHER" id="PTHR31956">
    <property type="entry name" value="NON-SPECIFIC PHOSPHOLIPASE C4-RELATED"/>
    <property type="match status" value="1"/>
</dbReference>
<evidence type="ECO:0000313" key="3">
    <source>
        <dbReference type="Proteomes" id="UP000252038"/>
    </source>
</evidence>
<gene>
    <name evidence="2" type="ORF">DK843_01120</name>
</gene>
<reference evidence="2 3" key="1">
    <citation type="submission" date="2018-05" db="EMBL/GenBank/DDBJ databases">
        <title>Genome sequencing, assembly and analysis of the novel insecticidal bacterium, Chromobacterium phragmitis.</title>
        <authorList>
            <person name="Sparks M.E."/>
            <person name="Blackburn M.B."/>
            <person name="Gundersen-Rindal D.E."/>
        </authorList>
    </citation>
    <scope>NUCLEOTIDE SEQUENCE [LARGE SCALE GENOMIC DNA]</scope>
    <source>
        <strain evidence="2">IIBBL 274-1</strain>
    </source>
</reference>
<organism evidence="2 3">
    <name type="scientific">Chromobacterium phragmitis</name>
    <dbReference type="NCBI Taxonomy" id="2202141"/>
    <lineage>
        <taxon>Bacteria</taxon>
        <taxon>Pseudomonadati</taxon>
        <taxon>Pseudomonadota</taxon>
        <taxon>Betaproteobacteria</taxon>
        <taxon>Neisseriales</taxon>
        <taxon>Chromobacteriaceae</taxon>
        <taxon>Chromobacterium</taxon>
    </lineage>
</organism>
<name>A0A344UCP1_9NEIS</name>
<dbReference type="GO" id="GO:0042578">
    <property type="term" value="F:phosphoric ester hydrolase activity"/>
    <property type="evidence" value="ECO:0007669"/>
    <property type="project" value="UniProtKB-ARBA"/>
</dbReference>
<protein>
    <submittedName>
        <fullName evidence="2">Phosphoesterase</fullName>
    </submittedName>
</protein>
<evidence type="ECO:0000313" key="2">
    <source>
        <dbReference type="EMBL" id="AXE33039.1"/>
    </source>
</evidence>
<dbReference type="RefSeq" id="WP_114072284.1">
    <property type="nucleotide sequence ID" value="NZ_CP029554.1"/>
</dbReference>